<dbReference type="AlphaFoldDB" id="A0A392VU98"/>
<protein>
    <submittedName>
        <fullName evidence="1">Uncharacterized protein</fullName>
    </submittedName>
</protein>
<name>A0A392VU98_9FABA</name>
<evidence type="ECO:0000313" key="1">
    <source>
        <dbReference type="EMBL" id="MCI91029.1"/>
    </source>
</evidence>
<accession>A0A392VU98</accession>
<organism evidence="1 2">
    <name type="scientific">Trifolium medium</name>
    <dbReference type="NCBI Taxonomy" id="97028"/>
    <lineage>
        <taxon>Eukaryota</taxon>
        <taxon>Viridiplantae</taxon>
        <taxon>Streptophyta</taxon>
        <taxon>Embryophyta</taxon>
        <taxon>Tracheophyta</taxon>
        <taxon>Spermatophyta</taxon>
        <taxon>Magnoliopsida</taxon>
        <taxon>eudicotyledons</taxon>
        <taxon>Gunneridae</taxon>
        <taxon>Pentapetalae</taxon>
        <taxon>rosids</taxon>
        <taxon>fabids</taxon>
        <taxon>Fabales</taxon>
        <taxon>Fabaceae</taxon>
        <taxon>Papilionoideae</taxon>
        <taxon>50 kb inversion clade</taxon>
        <taxon>NPAAA clade</taxon>
        <taxon>Hologalegina</taxon>
        <taxon>IRL clade</taxon>
        <taxon>Trifolieae</taxon>
        <taxon>Trifolium</taxon>
    </lineage>
</organism>
<keyword evidence="2" id="KW-1185">Reference proteome</keyword>
<dbReference type="Proteomes" id="UP000265520">
    <property type="component" value="Unassembled WGS sequence"/>
</dbReference>
<comment type="caution">
    <text evidence="1">The sequence shown here is derived from an EMBL/GenBank/DDBJ whole genome shotgun (WGS) entry which is preliminary data.</text>
</comment>
<dbReference type="EMBL" id="LXQA011260737">
    <property type="protein sequence ID" value="MCI91029.1"/>
    <property type="molecule type" value="Genomic_DNA"/>
</dbReference>
<sequence length="31" mass="3310">IPKKLLTSEMLRGCSQFNTASTLDGSTDTPP</sequence>
<proteinExistence type="predicted"/>
<reference evidence="1 2" key="1">
    <citation type="journal article" date="2018" name="Front. Plant Sci.">
        <title>Red Clover (Trifolium pratense) and Zigzag Clover (T. medium) - A Picture of Genomic Similarities and Differences.</title>
        <authorList>
            <person name="Dluhosova J."/>
            <person name="Istvanek J."/>
            <person name="Nedelnik J."/>
            <person name="Repkova J."/>
        </authorList>
    </citation>
    <scope>NUCLEOTIDE SEQUENCE [LARGE SCALE GENOMIC DNA]</scope>
    <source>
        <strain evidence="2">cv. 10/8</strain>
        <tissue evidence="1">Leaf</tissue>
    </source>
</reference>
<feature type="non-terminal residue" evidence="1">
    <location>
        <position position="1"/>
    </location>
</feature>
<evidence type="ECO:0000313" key="2">
    <source>
        <dbReference type="Proteomes" id="UP000265520"/>
    </source>
</evidence>